<dbReference type="GO" id="GO:0019875">
    <property type="term" value="F:6-aminohexanoate-dimer hydrolase activity"/>
    <property type="evidence" value="ECO:0007669"/>
    <property type="project" value="UniProtKB-EC"/>
</dbReference>
<proteinExistence type="predicted"/>
<name>A0ABQ0JJM6_9VIBR</name>
<dbReference type="Proteomes" id="UP000029223">
    <property type="component" value="Unassembled WGS sequence"/>
</dbReference>
<sequence>MMRNSFYNDKDLKNGYMFDTIFDDGDLFKAGVGGQGIYISPEKDLVVAFFSTGDGSNQEESYAREIARHFM</sequence>
<keyword evidence="1" id="KW-0378">Hydrolase</keyword>
<comment type="caution">
    <text evidence="1">The sequence shown here is derived from an EMBL/GenBank/DDBJ whole genome shotgun (WGS) entry which is preliminary data.</text>
</comment>
<reference evidence="2" key="1">
    <citation type="submission" date="2014-09" db="EMBL/GenBank/DDBJ databases">
        <title>Vibrio variabilis JCM 19239. (C206) whole genome shotgun sequence.</title>
        <authorList>
            <person name="Sawabe T."/>
            <person name="Meirelles P."/>
            <person name="Nakanishi M."/>
            <person name="Sayaka M."/>
            <person name="Hattori M."/>
            <person name="Ohkuma M."/>
        </authorList>
    </citation>
    <scope>NUCLEOTIDE SEQUENCE [LARGE SCALE GENOMIC DNA]</scope>
    <source>
        <strain evidence="2">JCM 19239</strain>
    </source>
</reference>
<accession>A0ABQ0JJM6</accession>
<dbReference type="SUPFAM" id="SSF56601">
    <property type="entry name" value="beta-lactamase/transpeptidase-like"/>
    <property type="match status" value="1"/>
</dbReference>
<evidence type="ECO:0000313" key="1">
    <source>
        <dbReference type="EMBL" id="GAL28966.1"/>
    </source>
</evidence>
<protein>
    <submittedName>
        <fullName evidence="1">Probable 6-aminohexanoate-dimer hydrolase lipoprotein</fullName>
        <ecNumber evidence="1">3.5.1.46</ecNumber>
    </submittedName>
</protein>
<gene>
    <name evidence="1" type="ORF">JCM19239_1701</name>
</gene>
<dbReference type="Gene3D" id="3.40.710.10">
    <property type="entry name" value="DD-peptidase/beta-lactamase superfamily"/>
    <property type="match status" value="1"/>
</dbReference>
<keyword evidence="2" id="KW-1185">Reference proteome</keyword>
<dbReference type="EMBL" id="BBMS01000054">
    <property type="protein sequence ID" value="GAL28966.1"/>
    <property type="molecule type" value="Genomic_DNA"/>
</dbReference>
<evidence type="ECO:0000313" key="2">
    <source>
        <dbReference type="Proteomes" id="UP000029223"/>
    </source>
</evidence>
<organism evidence="1 2">
    <name type="scientific">Vibrio variabilis</name>
    <dbReference type="NCBI Taxonomy" id="990271"/>
    <lineage>
        <taxon>Bacteria</taxon>
        <taxon>Pseudomonadati</taxon>
        <taxon>Pseudomonadota</taxon>
        <taxon>Gammaproteobacteria</taxon>
        <taxon>Vibrionales</taxon>
        <taxon>Vibrionaceae</taxon>
        <taxon>Vibrio</taxon>
    </lineage>
</organism>
<keyword evidence="1" id="KW-0449">Lipoprotein</keyword>
<dbReference type="EC" id="3.5.1.46" evidence="1"/>
<dbReference type="InterPro" id="IPR012338">
    <property type="entry name" value="Beta-lactam/transpept-like"/>
</dbReference>